<dbReference type="EMBL" id="JAPQES010000007">
    <property type="protein sequence ID" value="MCY6372398.1"/>
    <property type="molecule type" value="Genomic_DNA"/>
</dbReference>
<dbReference type="InterPro" id="IPR003509">
    <property type="entry name" value="UPF0102_YraN-like"/>
</dbReference>
<comment type="caution">
    <text evidence="3">The sequence shown here is derived from an EMBL/GenBank/DDBJ whole genome shotgun (WGS) entry which is preliminary data.</text>
</comment>
<reference evidence="3" key="1">
    <citation type="submission" date="2022-12" db="EMBL/GenBank/DDBJ databases">
        <authorList>
            <person name="Wang J."/>
        </authorList>
    </citation>
    <scope>NUCLEOTIDE SEQUENCE</scope>
    <source>
        <strain evidence="3">HY-42-06</strain>
    </source>
</reference>
<proteinExistence type="inferred from homology"/>
<dbReference type="InterPro" id="IPR011335">
    <property type="entry name" value="Restrct_endonuc-II-like"/>
</dbReference>
<dbReference type="SUPFAM" id="SSF52980">
    <property type="entry name" value="Restriction endonuclease-like"/>
    <property type="match status" value="1"/>
</dbReference>
<protein>
    <recommendedName>
        <fullName evidence="2">UPF0102 protein OXH55_17350</fullName>
    </recommendedName>
</protein>
<dbReference type="NCBIfam" id="TIGR00252">
    <property type="entry name" value="YraN family protein"/>
    <property type="match status" value="1"/>
</dbReference>
<dbReference type="InterPro" id="IPR011856">
    <property type="entry name" value="tRNA_endonuc-like_dom_sf"/>
</dbReference>
<evidence type="ECO:0000256" key="2">
    <source>
        <dbReference type="HAMAP-Rule" id="MF_00048"/>
    </source>
</evidence>
<dbReference type="RefSeq" id="WP_268051381.1">
    <property type="nucleotide sequence ID" value="NZ_JAPQES010000007.1"/>
</dbReference>
<dbReference type="Pfam" id="PF02021">
    <property type="entry name" value="UPF0102"/>
    <property type="match status" value="1"/>
</dbReference>
<sequence length="122" mass="14441">MVGYNKKIGTHGENLAQSYLEKLGYKILANNFRCKVGEIDIITLFPNTNYICFVEVKSRFTSVYGRPCESITYKKILNLRHTAEFYIMKNKLYNYNFRFDVIEIIFNNNNTDYLLEHIKNAF</sequence>
<name>A0ABT4CTK0_9CLOT</name>
<dbReference type="PANTHER" id="PTHR34039">
    <property type="entry name" value="UPF0102 PROTEIN YRAN"/>
    <property type="match status" value="1"/>
</dbReference>
<comment type="similarity">
    <text evidence="1 2">Belongs to the UPF0102 family.</text>
</comment>
<evidence type="ECO:0000256" key="1">
    <source>
        <dbReference type="ARBA" id="ARBA00006738"/>
    </source>
</evidence>
<dbReference type="CDD" id="cd20736">
    <property type="entry name" value="PoNe_Nuclease"/>
    <property type="match status" value="1"/>
</dbReference>
<evidence type="ECO:0000313" key="4">
    <source>
        <dbReference type="Proteomes" id="UP001079657"/>
    </source>
</evidence>
<dbReference type="HAMAP" id="MF_00048">
    <property type="entry name" value="UPF0102"/>
    <property type="match status" value="1"/>
</dbReference>
<accession>A0ABT4CTK0</accession>
<dbReference type="PANTHER" id="PTHR34039:SF1">
    <property type="entry name" value="UPF0102 PROTEIN YRAN"/>
    <property type="match status" value="1"/>
</dbReference>
<keyword evidence="4" id="KW-1185">Reference proteome</keyword>
<dbReference type="NCBIfam" id="NF009150">
    <property type="entry name" value="PRK12497.1-3"/>
    <property type="match status" value="1"/>
</dbReference>
<evidence type="ECO:0000313" key="3">
    <source>
        <dbReference type="EMBL" id="MCY6372398.1"/>
    </source>
</evidence>
<dbReference type="Proteomes" id="UP001079657">
    <property type="component" value="Unassembled WGS sequence"/>
</dbReference>
<organism evidence="3 4">
    <name type="scientific">Clostridium ganghwense</name>
    <dbReference type="NCBI Taxonomy" id="312089"/>
    <lineage>
        <taxon>Bacteria</taxon>
        <taxon>Bacillati</taxon>
        <taxon>Bacillota</taxon>
        <taxon>Clostridia</taxon>
        <taxon>Eubacteriales</taxon>
        <taxon>Clostridiaceae</taxon>
        <taxon>Clostridium</taxon>
    </lineage>
</organism>
<dbReference type="Gene3D" id="3.40.1350.10">
    <property type="match status" value="1"/>
</dbReference>
<gene>
    <name evidence="3" type="ORF">OXH55_17350</name>
</gene>